<proteinExistence type="predicted"/>
<keyword evidence="3" id="KW-1185">Reference proteome</keyword>
<dbReference type="Pfam" id="PF00239">
    <property type="entry name" value="Resolvase"/>
    <property type="match status" value="1"/>
</dbReference>
<evidence type="ECO:0000259" key="1">
    <source>
        <dbReference type="SMART" id="SM00857"/>
    </source>
</evidence>
<dbReference type="InterPro" id="IPR006119">
    <property type="entry name" value="Resolv_N"/>
</dbReference>
<gene>
    <name evidence="2" type="ORF">H8Z83_13405</name>
</gene>
<dbReference type="GO" id="GO:0003677">
    <property type="term" value="F:DNA binding"/>
    <property type="evidence" value="ECO:0007669"/>
    <property type="project" value="InterPro"/>
</dbReference>
<evidence type="ECO:0000313" key="2">
    <source>
        <dbReference type="EMBL" id="MBC5771295.1"/>
    </source>
</evidence>
<feature type="domain" description="Resolvase/invertase-type recombinase catalytic" evidence="1">
    <location>
        <begin position="4"/>
        <end position="128"/>
    </location>
</feature>
<dbReference type="SMART" id="SM00857">
    <property type="entry name" value="Resolvase"/>
    <property type="match status" value="1"/>
</dbReference>
<protein>
    <submittedName>
        <fullName evidence="2">Recombinase family protein</fullName>
    </submittedName>
</protein>
<accession>A0A923MJK1</accession>
<reference evidence="2" key="1">
    <citation type="submission" date="2020-08" db="EMBL/GenBank/DDBJ databases">
        <title>Genome public.</title>
        <authorList>
            <person name="Liu C."/>
            <person name="Sun Q."/>
        </authorList>
    </citation>
    <scope>NUCLEOTIDE SEQUENCE</scope>
    <source>
        <strain evidence="2">BX15</strain>
    </source>
</reference>
<dbReference type="AlphaFoldDB" id="A0A923MJK1"/>
<dbReference type="SUPFAM" id="SSF53041">
    <property type="entry name" value="Resolvase-like"/>
    <property type="match status" value="1"/>
</dbReference>
<dbReference type="InterPro" id="IPR036162">
    <property type="entry name" value="Resolvase-like_N_sf"/>
</dbReference>
<dbReference type="CDD" id="cd00338">
    <property type="entry name" value="Ser_Recombinase"/>
    <property type="match status" value="1"/>
</dbReference>
<organism evidence="2 3">
    <name type="scientific">Dysosmobacter segnis</name>
    <dbReference type="NCBI Taxonomy" id="2763042"/>
    <lineage>
        <taxon>Bacteria</taxon>
        <taxon>Bacillati</taxon>
        <taxon>Bacillota</taxon>
        <taxon>Clostridia</taxon>
        <taxon>Eubacteriales</taxon>
        <taxon>Oscillospiraceae</taxon>
        <taxon>Dysosmobacter</taxon>
    </lineage>
</organism>
<comment type="caution">
    <text evidence="2">The sequence shown here is derived from an EMBL/GenBank/DDBJ whole genome shotgun (WGS) entry which is preliminary data.</text>
</comment>
<dbReference type="Gene3D" id="3.40.50.1390">
    <property type="entry name" value="Resolvase, N-terminal catalytic domain"/>
    <property type="match status" value="1"/>
</dbReference>
<dbReference type="RefSeq" id="WP_147560805.1">
    <property type="nucleotide sequence ID" value="NZ_JACOQI010000015.1"/>
</dbReference>
<dbReference type="EMBL" id="JACOQI010000015">
    <property type="protein sequence ID" value="MBC5771295.1"/>
    <property type="molecule type" value="Genomic_DNA"/>
</dbReference>
<dbReference type="GO" id="GO:0000150">
    <property type="term" value="F:DNA strand exchange activity"/>
    <property type="evidence" value="ECO:0007669"/>
    <property type="project" value="InterPro"/>
</dbReference>
<evidence type="ECO:0000313" key="3">
    <source>
        <dbReference type="Proteomes" id="UP000620327"/>
    </source>
</evidence>
<name>A0A923MJK1_9FIRM</name>
<dbReference type="Proteomes" id="UP000620327">
    <property type="component" value="Unassembled WGS sequence"/>
</dbReference>
<sequence length="134" mass="14956">MSRCCIYCRIGGTANEPNQIAMNSQLEMLRKAAEDLGLTVVAEVTVFESGTDPQRQSIKTLIRDGKHGAYDCVLIVDPSRLSRSTEGYTLIGQKLNRHGIRVYTPQGKIQLPPPHAFFYSRYHKEGENDFGPGK</sequence>